<feature type="compositionally biased region" description="Basic and acidic residues" evidence="4">
    <location>
        <begin position="64"/>
        <end position="78"/>
    </location>
</feature>
<dbReference type="RefSeq" id="WP_036082571.1">
    <property type="nucleotide sequence ID" value="NZ_JPGK01000005.1"/>
</dbReference>
<comment type="caution">
    <text evidence="6">The sequence shown here is derived from an EMBL/GenBank/DDBJ whole genome shotgun (WGS) entry which is preliminary data.</text>
</comment>
<feature type="compositionally biased region" description="Basic and acidic residues" evidence="4">
    <location>
        <begin position="252"/>
        <end position="275"/>
    </location>
</feature>
<comment type="similarity">
    <text evidence="1">Belongs to the GSP E family.</text>
</comment>
<organism evidence="6 7">
    <name type="scientific">Leptospirillum ferriphilum</name>
    <dbReference type="NCBI Taxonomy" id="178606"/>
    <lineage>
        <taxon>Bacteria</taxon>
        <taxon>Pseudomonadati</taxon>
        <taxon>Nitrospirota</taxon>
        <taxon>Nitrospiria</taxon>
        <taxon>Nitrospirales</taxon>
        <taxon>Nitrospiraceae</taxon>
        <taxon>Leptospirillum</taxon>
    </lineage>
</organism>
<dbReference type="PATRIC" id="fig|178606.4.peg.1603"/>
<evidence type="ECO:0000256" key="1">
    <source>
        <dbReference type="ARBA" id="ARBA00006611"/>
    </source>
</evidence>
<feature type="compositionally biased region" description="Basic and acidic residues" evidence="4">
    <location>
        <begin position="183"/>
        <end position="206"/>
    </location>
</feature>
<dbReference type="Gene3D" id="3.40.50.300">
    <property type="entry name" value="P-loop containing nucleotide triphosphate hydrolases"/>
    <property type="match status" value="1"/>
</dbReference>
<feature type="domain" description="Bacterial type II secretion system protein E" evidence="5">
    <location>
        <begin position="650"/>
        <end position="664"/>
    </location>
</feature>
<evidence type="ECO:0000256" key="4">
    <source>
        <dbReference type="SAM" id="MobiDB-lite"/>
    </source>
</evidence>
<dbReference type="Proteomes" id="UP000029452">
    <property type="component" value="Unassembled WGS sequence"/>
</dbReference>
<dbReference type="PANTHER" id="PTHR30258">
    <property type="entry name" value="TYPE II SECRETION SYSTEM PROTEIN GSPE-RELATED"/>
    <property type="match status" value="1"/>
</dbReference>
<feature type="region of interest" description="Disordered" evidence="4">
    <location>
        <begin position="173"/>
        <end position="218"/>
    </location>
</feature>
<dbReference type="InterPro" id="IPR001482">
    <property type="entry name" value="T2SS/T4SS_dom"/>
</dbReference>
<dbReference type="EMBL" id="JPGK01000005">
    <property type="protein sequence ID" value="KGA93887.1"/>
    <property type="molecule type" value="Genomic_DNA"/>
</dbReference>
<feature type="compositionally biased region" description="Basic and acidic residues" evidence="4">
    <location>
        <begin position="231"/>
        <end position="245"/>
    </location>
</feature>
<dbReference type="InterPro" id="IPR027417">
    <property type="entry name" value="P-loop_NTPase"/>
</dbReference>
<dbReference type="GO" id="GO:0005886">
    <property type="term" value="C:plasma membrane"/>
    <property type="evidence" value="ECO:0007669"/>
    <property type="project" value="TreeGrafter"/>
</dbReference>
<name>A0A094WE21_9BACT</name>
<evidence type="ECO:0000313" key="7">
    <source>
        <dbReference type="Proteomes" id="UP000029452"/>
    </source>
</evidence>
<dbReference type="GO" id="GO:0016887">
    <property type="term" value="F:ATP hydrolysis activity"/>
    <property type="evidence" value="ECO:0007669"/>
    <property type="project" value="TreeGrafter"/>
</dbReference>
<gene>
    <name evidence="6" type="ORF">LptCag_1597</name>
</gene>
<evidence type="ECO:0000256" key="3">
    <source>
        <dbReference type="ARBA" id="ARBA00022840"/>
    </source>
</evidence>
<dbReference type="Gene3D" id="3.30.450.90">
    <property type="match status" value="1"/>
</dbReference>
<feature type="region of interest" description="Disordered" evidence="4">
    <location>
        <begin position="1"/>
        <end position="35"/>
    </location>
</feature>
<dbReference type="OrthoDB" id="9808272at2"/>
<feature type="region of interest" description="Disordered" evidence="4">
    <location>
        <begin position="50"/>
        <end position="137"/>
    </location>
</feature>
<keyword evidence="2" id="KW-0547">Nucleotide-binding</keyword>
<dbReference type="Pfam" id="PF00437">
    <property type="entry name" value="T2SSE"/>
    <property type="match status" value="1"/>
</dbReference>
<protein>
    <recommendedName>
        <fullName evidence="5">Bacterial type II secretion system protein E domain-containing protein</fullName>
    </recommendedName>
</protein>
<reference evidence="6 7" key="1">
    <citation type="submission" date="2014-06" db="EMBL/GenBank/DDBJ databases">
        <title>Draft genome sequence of iron oxidizing acidophile Leptospirillum ferriphilum DSM14647.</title>
        <authorList>
            <person name="Cardenas J.P."/>
            <person name="Lazcano M."/>
            <person name="Ossandon F.J."/>
            <person name="Corbett M."/>
            <person name="Holmes D.S."/>
            <person name="Watkin E."/>
        </authorList>
    </citation>
    <scope>NUCLEOTIDE SEQUENCE [LARGE SCALE GENOMIC DNA]</scope>
    <source>
        <strain evidence="6 7">DSM 14647</strain>
    </source>
</reference>
<dbReference type="GO" id="GO:0005524">
    <property type="term" value="F:ATP binding"/>
    <property type="evidence" value="ECO:0007669"/>
    <property type="project" value="UniProtKB-KW"/>
</dbReference>
<feature type="compositionally biased region" description="Basic and acidic residues" evidence="4">
    <location>
        <begin position="110"/>
        <end position="137"/>
    </location>
</feature>
<feature type="compositionally biased region" description="Basic and acidic residues" evidence="4">
    <location>
        <begin position="1"/>
        <end position="27"/>
    </location>
</feature>
<feature type="region of interest" description="Disordered" evidence="4">
    <location>
        <begin position="231"/>
        <end position="277"/>
    </location>
</feature>
<accession>A0A094WE21</accession>
<keyword evidence="3" id="KW-0067">ATP-binding</keyword>
<evidence type="ECO:0000313" key="6">
    <source>
        <dbReference type="EMBL" id="KGA93887.1"/>
    </source>
</evidence>
<proteinExistence type="inferred from homology"/>
<dbReference type="PANTHER" id="PTHR30258:SF1">
    <property type="entry name" value="PROTEIN TRANSPORT PROTEIN HOFB HOMOLOG"/>
    <property type="match status" value="1"/>
</dbReference>
<sequence>MSDHPRSDLGKHGICSDRQEDFIHEEDLPPAGWTEERDIVVFPTFMGISQDGKESLLEESGSGGREHQAEEPEQEKGEAFLISAPDDLTLMDSWSAENDDGDLAPSVPSVDREVRNVPDPENGEKGNRKMPDERKIQSDEDFFDVSGTEDLSIDVAQLDLWETVPSVEFVDAFPEESPGESVTENKTEISVHREEVAEVPLPEKEIAWNPPPEEMLDEMPQGEAIGKEVDDNLFRQRRDPDKEDVQQDIVGEESKEIGDIPKQWEDPRENSDRQESVIARKGQKDLLDDLENGGFLNPADRRFLESDIKASAKEKPHVLAVERGYVSSDDMLRILARRNGWEYVEPGDLGKRIDIKLLKDYIDVWSTFSAVPLEDGRIATGDLSKSGRIENGLMQAGILGKKGKKKWIVADQSEVDNVLKETYAIVPNDVLKTTLRFESFHERGNDLLDEIILSAYRRSASDIHFDPMPSFVRVLYRIHGELEIVGNISIETYRTLFQAIKTKSKVVSHHERKSADGSFIQDLKGGGSVQVRLSVIPTIHNKLSSVVLRLLNTKTFVMKMKDLGFHEKDVSILINRIRMTPSGIVVMTGPTGAGKNTTLNAITMELDLVRKNLVEFGDPIEYRRMYGVQSEVWKVGEEGWGYTDGMRAVLRHDPDIVMLGEIRDEVSARMVVQEAKTGHLVMTTLHASRAFEVFERLRDFGIPFSDLVSGLKIIISQRLLRRLCKKCSFSTGVTAEDMEGPLGGSIRRLGIEQLSHPKIGSDCPTCSGRGYLGQFAVPEILVMNPDLRMFMMENRDLAGIVMEQKYRDGNNGWNPLLDKGLLFAASGEVSVEEVISRIGLD</sequence>
<dbReference type="AlphaFoldDB" id="A0A094WE21"/>
<evidence type="ECO:0000256" key="2">
    <source>
        <dbReference type="ARBA" id="ARBA00022741"/>
    </source>
</evidence>
<dbReference type="SUPFAM" id="SSF52540">
    <property type="entry name" value="P-loop containing nucleoside triphosphate hydrolases"/>
    <property type="match status" value="1"/>
</dbReference>
<dbReference type="CDD" id="cd01129">
    <property type="entry name" value="PulE-GspE-like"/>
    <property type="match status" value="1"/>
</dbReference>
<dbReference type="PROSITE" id="PS00662">
    <property type="entry name" value="T2SP_E"/>
    <property type="match status" value="1"/>
</dbReference>
<evidence type="ECO:0000259" key="5">
    <source>
        <dbReference type="PROSITE" id="PS00662"/>
    </source>
</evidence>